<dbReference type="EMBL" id="BONQ01000044">
    <property type="protein sequence ID" value="GIG44728.1"/>
    <property type="molecule type" value="Genomic_DNA"/>
</dbReference>
<keyword evidence="2" id="KW-1185">Reference proteome</keyword>
<gene>
    <name evidence="1" type="ORF">Dsi01nite_027690</name>
</gene>
<sequence>MPPGLPAPFVPAADAGGALTSVASSAAAPIAGSILVRFNMVIPLSATATLPWQPPRRAKHADLGKVGQFEENPQFGQTCRADYVVAGLLRRRR</sequence>
<accession>A0A919UBK5</accession>
<dbReference type="AlphaFoldDB" id="A0A919UBK5"/>
<name>A0A919UBK5_9ACTN</name>
<organism evidence="1 2">
    <name type="scientific">Dactylosporangium siamense</name>
    <dbReference type="NCBI Taxonomy" id="685454"/>
    <lineage>
        <taxon>Bacteria</taxon>
        <taxon>Bacillati</taxon>
        <taxon>Actinomycetota</taxon>
        <taxon>Actinomycetes</taxon>
        <taxon>Micromonosporales</taxon>
        <taxon>Micromonosporaceae</taxon>
        <taxon>Dactylosporangium</taxon>
    </lineage>
</organism>
<protein>
    <submittedName>
        <fullName evidence="1">Uncharacterized protein</fullName>
    </submittedName>
</protein>
<reference evidence="1" key="1">
    <citation type="submission" date="2021-01" db="EMBL/GenBank/DDBJ databases">
        <title>Whole genome shotgun sequence of Dactylosporangium siamense NBRC 106093.</title>
        <authorList>
            <person name="Komaki H."/>
            <person name="Tamura T."/>
        </authorList>
    </citation>
    <scope>NUCLEOTIDE SEQUENCE</scope>
    <source>
        <strain evidence="1">NBRC 106093</strain>
    </source>
</reference>
<evidence type="ECO:0000313" key="2">
    <source>
        <dbReference type="Proteomes" id="UP000660611"/>
    </source>
</evidence>
<comment type="caution">
    <text evidence="1">The sequence shown here is derived from an EMBL/GenBank/DDBJ whole genome shotgun (WGS) entry which is preliminary data.</text>
</comment>
<dbReference type="Proteomes" id="UP000660611">
    <property type="component" value="Unassembled WGS sequence"/>
</dbReference>
<proteinExistence type="predicted"/>
<evidence type="ECO:0000313" key="1">
    <source>
        <dbReference type="EMBL" id="GIG44728.1"/>
    </source>
</evidence>